<evidence type="ECO:0000313" key="3">
    <source>
        <dbReference type="Proteomes" id="UP000287651"/>
    </source>
</evidence>
<evidence type="ECO:0000313" key="2">
    <source>
        <dbReference type="EMBL" id="RRT76258.1"/>
    </source>
</evidence>
<feature type="transmembrane region" description="Helical" evidence="1">
    <location>
        <begin position="83"/>
        <end position="109"/>
    </location>
</feature>
<comment type="caution">
    <text evidence="2">The sequence shown here is derived from an EMBL/GenBank/DDBJ whole genome shotgun (WGS) entry which is preliminary data.</text>
</comment>
<organism evidence="2 3">
    <name type="scientific">Ensete ventricosum</name>
    <name type="common">Abyssinian banana</name>
    <name type="synonym">Musa ensete</name>
    <dbReference type="NCBI Taxonomy" id="4639"/>
    <lineage>
        <taxon>Eukaryota</taxon>
        <taxon>Viridiplantae</taxon>
        <taxon>Streptophyta</taxon>
        <taxon>Embryophyta</taxon>
        <taxon>Tracheophyta</taxon>
        <taxon>Spermatophyta</taxon>
        <taxon>Magnoliopsida</taxon>
        <taxon>Liliopsida</taxon>
        <taxon>Zingiberales</taxon>
        <taxon>Musaceae</taxon>
        <taxon>Ensete</taxon>
    </lineage>
</organism>
<accession>A0A427AJ32</accession>
<gene>
    <name evidence="2" type="ORF">B296_00005551</name>
</gene>
<evidence type="ECO:0000256" key="1">
    <source>
        <dbReference type="SAM" id="Phobius"/>
    </source>
</evidence>
<dbReference type="PANTHER" id="PTHR11654">
    <property type="entry name" value="OLIGOPEPTIDE TRANSPORTER-RELATED"/>
    <property type="match status" value="1"/>
</dbReference>
<sequence length="117" mass="12995">MEVRGQEGSQSLHDERRKGGLQTLPFIFDETLERAANEVSEKLAVVGFSANMISYLTQQLHMPLTKAANTLTNFGGTASLTPLLGAFLADAFVGRFWIIAVGSIFYQIVNLRWSFLR</sequence>
<dbReference type="AlphaFoldDB" id="A0A427AJ32"/>
<reference evidence="2 3" key="1">
    <citation type="journal article" date="2014" name="Agronomy (Basel)">
        <title>A Draft Genome Sequence for Ensete ventricosum, the Drought-Tolerant Tree Against Hunger.</title>
        <authorList>
            <person name="Harrison J."/>
            <person name="Moore K.A."/>
            <person name="Paszkiewicz K."/>
            <person name="Jones T."/>
            <person name="Grant M."/>
            <person name="Ambacheew D."/>
            <person name="Muzemil S."/>
            <person name="Studholme D.J."/>
        </authorList>
    </citation>
    <scope>NUCLEOTIDE SEQUENCE [LARGE SCALE GENOMIC DNA]</scope>
</reference>
<dbReference type="Proteomes" id="UP000287651">
    <property type="component" value="Unassembled WGS sequence"/>
</dbReference>
<protein>
    <submittedName>
        <fullName evidence="2">Uncharacterized protein</fullName>
    </submittedName>
</protein>
<keyword evidence="1" id="KW-0812">Transmembrane</keyword>
<dbReference type="SUPFAM" id="SSF103473">
    <property type="entry name" value="MFS general substrate transporter"/>
    <property type="match status" value="1"/>
</dbReference>
<keyword evidence="1" id="KW-1133">Transmembrane helix</keyword>
<dbReference type="Gene3D" id="1.20.1250.20">
    <property type="entry name" value="MFS general substrate transporter like domains"/>
    <property type="match status" value="1"/>
</dbReference>
<keyword evidence="1" id="KW-0472">Membrane</keyword>
<dbReference type="InterPro" id="IPR036259">
    <property type="entry name" value="MFS_trans_sf"/>
</dbReference>
<proteinExistence type="predicted"/>
<name>A0A427AJ32_ENSVE</name>
<dbReference type="EMBL" id="AMZH03002243">
    <property type="protein sequence ID" value="RRT76258.1"/>
    <property type="molecule type" value="Genomic_DNA"/>
</dbReference>